<keyword evidence="2" id="KW-0472">Membrane</keyword>
<feature type="transmembrane region" description="Helical" evidence="2">
    <location>
        <begin position="425"/>
        <end position="445"/>
    </location>
</feature>
<comment type="caution">
    <text evidence="3">The sequence shown here is derived from an EMBL/GenBank/DDBJ whole genome shotgun (WGS) entry which is preliminary data.</text>
</comment>
<keyword evidence="2" id="KW-0812">Transmembrane</keyword>
<dbReference type="Proteomes" id="UP001211907">
    <property type="component" value="Unassembled WGS sequence"/>
</dbReference>
<dbReference type="EMBL" id="JADGJH010000070">
    <property type="protein sequence ID" value="KAJ3139707.1"/>
    <property type="molecule type" value="Genomic_DNA"/>
</dbReference>
<evidence type="ECO:0000256" key="2">
    <source>
        <dbReference type="SAM" id="Phobius"/>
    </source>
</evidence>
<sequence>MSSMRKFRQIEDVDVIVVIGRSESIPLLVHEVVNGILTRTEDWSRAAEIPIAAIPIHSFSDEKTSLSLQSFNEESATKQAISALQKFMEQQQHQTLSTLSSSKSISSKAVMNLLELSPIQAVTTLSGLRIFSHSRVSCRIIPPSLPPSTPANLCINKSWLNVLGSIMPAKPVVKPYNLAVCTNTARQNSETECSTYIDSNVIEDETMDADSPRLGSVPVGPALTYFTTICKRVLRPGNDNANVDTTTWAKKSSVSTQKSKINDSGGGSVGQGGLPEGWQPMHLRVGKNVSNSGKKEEAVFSCNPRKKMQDGVELAVLDVRCGSGINGGEDNLCENAAVEGKALCLYPPAGFLRDEERPRVFGLEIDGVGIYESRGFSMEILEGVALKMVRGTWAQSDENEENDHRFNSNVGGSGKNNADNSVTHWVVSVLTAITAIVVAVILGLATHISLEK</sequence>
<reference evidence="3" key="1">
    <citation type="submission" date="2020-05" db="EMBL/GenBank/DDBJ databases">
        <title>Phylogenomic resolution of chytrid fungi.</title>
        <authorList>
            <person name="Stajich J.E."/>
            <person name="Amses K."/>
            <person name="Simmons R."/>
            <person name="Seto K."/>
            <person name="Myers J."/>
            <person name="Bonds A."/>
            <person name="Quandt C.A."/>
            <person name="Barry K."/>
            <person name="Liu P."/>
            <person name="Grigoriev I."/>
            <person name="Longcore J.E."/>
            <person name="James T.Y."/>
        </authorList>
    </citation>
    <scope>NUCLEOTIDE SEQUENCE</scope>
    <source>
        <strain evidence="3">JEL0513</strain>
    </source>
</reference>
<keyword evidence="4" id="KW-1185">Reference proteome</keyword>
<proteinExistence type="predicted"/>
<accession>A0AAD5TEK6</accession>
<evidence type="ECO:0000313" key="4">
    <source>
        <dbReference type="Proteomes" id="UP001211907"/>
    </source>
</evidence>
<organism evidence="3 4">
    <name type="scientific">Physocladia obscura</name>
    <dbReference type="NCBI Taxonomy" id="109957"/>
    <lineage>
        <taxon>Eukaryota</taxon>
        <taxon>Fungi</taxon>
        <taxon>Fungi incertae sedis</taxon>
        <taxon>Chytridiomycota</taxon>
        <taxon>Chytridiomycota incertae sedis</taxon>
        <taxon>Chytridiomycetes</taxon>
        <taxon>Chytridiales</taxon>
        <taxon>Chytriomycetaceae</taxon>
        <taxon>Physocladia</taxon>
    </lineage>
</organism>
<feature type="region of interest" description="Disordered" evidence="1">
    <location>
        <begin position="253"/>
        <end position="277"/>
    </location>
</feature>
<protein>
    <submittedName>
        <fullName evidence="3">Uncharacterized protein</fullName>
    </submittedName>
</protein>
<feature type="compositionally biased region" description="Gly residues" evidence="1">
    <location>
        <begin position="264"/>
        <end position="275"/>
    </location>
</feature>
<evidence type="ECO:0000313" key="3">
    <source>
        <dbReference type="EMBL" id="KAJ3139707.1"/>
    </source>
</evidence>
<keyword evidence="2" id="KW-1133">Transmembrane helix</keyword>
<name>A0AAD5TEK6_9FUNG</name>
<dbReference type="AlphaFoldDB" id="A0AAD5TEK6"/>
<evidence type="ECO:0000256" key="1">
    <source>
        <dbReference type="SAM" id="MobiDB-lite"/>
    </source>
</evidence>
<gene>
    <name evidence="3" type="ORF">HK100_011406</name>
</gene>